<reference evidence="4" key="1">
    <citation type="submission" date="2019-12" db="EMBL/GenBank/DDBJ databases">
        <title>High-Quality draft genome sequences of three cyanobacteria isolated from the limestone walls of the Old Cathedral of Coimbra.</title>
        <authorList>
            <person name="Tiago I."/>
            <person name="Soares F."/>
            <person name="Portugal A."/>
        </authorList>
    </citation>
    <scope>NUCLEOTIDE SEQUENCE</scope>
    <source>
        <strain evidence="4">A</strain>
    </source>
</reference>
<dbReference type="InterPro" id="IPR005770">
    <property type="entry name" value="PhnD"/>
</dbReference>
<evidence type="ECO:0000256" key="2">
    <source>
        <dbReference type="ARBA" id="ARBA00022729"/>
    </source>
</evidence>
<organism evidence="4 5">
    <name type="scientific">Myxacorys almedinensis A</name>
    <dbReference type="NCBI Taxonomy" id="2690445"/>
    <lineage>
        <taxon>Bacteria</taxon>
        <taxon>Bacillati</taxon>
        <taxon>Cyanobacteriota</taxon>
        <taxon>Cyanophyceae</taxon>
        <taxon>Leptolyngbyales</taxon>
        <taxon>Leptolyngbyaceae</taxon>
        <taxon>Myxacorys</taxon>
        <taxon>Myxacorys almedinensis</taxon>
    </lineage>
</organism>
<feature type="signal peptide" evidence="3">
    <location>
        <begin position="1"/>
        <end position="18"/>
    </location>
</feature>
<proteinExistence type="inferred from homology"/>
<dbReference type="GO" id="GO:0055085">
    <property type="term" value="P:transmembrane transport"/>
    <property type="evidence" value="ECO:0007669"/>
    <property type="project" value="InterPro"/>
</dbReference>
<evidence type="ECO:0000313" key="5">
    <source>
        <dbReference type="Proteomes" id="UP000646053"/>
    </source>
</evidence>
<comment type="caution">
    <text evidence="4">The sequence shown here is derived from an EMBL/GenBank/DDBJ whole genome shotgun (WGS) entry which is preliminary data.</text>
</comment>
<protein>
    <submittedName>
        <fullName evidence="4">Putative selenate ABC transporter substrate-binding protein</fullName>
    </submittedName>
</protein>
<evidence type="ECO:0000313" key="4">
    <source>
        <dbReference type="EMBL" id="NDJ18329.1"/>
    </source>
</evidence>
<comment type="similarity">
    <text evidence="1">Belongs to the phosphate/phosphite/phosphonate binding protein family.</text>
</comment>
<keyword evidence="2 3" id="KW-0732">Signal</keyword>
<sequence length="306" mass="33847">MKKLLVSGFLLLSLLPLAACSNHSSPSSSANSAAQAKTFVTGAIPDQDPEKLQRLYGKLSSYLEQELGVAVSYQPVTDYTAAVTAFKVGDLDMVWFGGLTGVQARLQVPGAEALSQRDIDARFHSVLIANKNSALKPMRDAQELTNLKGRTFTFGSESSTSGRLMPQYFLQQAGVTLTDFKGQAGFSKNHDATIELVTAGTYDAGALNEQVWQKRLMEGKIDQSRVEVIWRSPEYYDYHWVINPSVKQRFGEDFPQKVQAALMKLDPTVPEQKEILELFGAEKFIATKNENYAQIEQVGREIGKIK</sequence>
<dbReference type="AlphaFoldDB" id="A0A8J7Z1G4"/>
<dbReference type="PANTHER" id="PTHR35841">
    <property type="entry name" value="PHOSPHONATES-BINDING PERIPLASMIC PROTEIN"/>
    <property type="match status" value="1"/>
</dbReference>
<name>A0A8J7Z1G4_9CYAN</name>
<evidence type="ECO:0000256" key="3">
    <source>
        <dbReference type="SAM" id="SignalP"/>
    </source>
</evidence>
<dbReference type="Proteomes" id="UP000646053">
    <property type="component" value="Unassembled WGS sequence"/>
</dbReference>
<dbReference type="EMBL" id="WVIE01000015">
    <property type="protein sequence ID" value="NDJ18329.1"/>
    <property type="molecule type" value="Genomic_DNA"/>
</dbReference>
<dbReference type="InterPro" id="IPR030836">
    <property type="entry name" value="ABC_peri_PhnD-like"/>
</dbReference>
<dbReference type="NCBIfam" id="TIGR01098">
    <property type="entry name" value="3A0109s03R"/>
    <property type="match status" value="1"/>
</dbReference>
<feature type="chain" id="PRO_5035270704" evidence="3">
    <location>
        <begin position="19"/>
        <end position="306"/>
    </location>
</feature>
<dbReference type="Gene3D" id="3.40.190.10">
    <property type="entry name" value="Periplasmic binding protein-like II"/>
    <property type="match status" value="2"/>
</dbReference>
<dbReference type="GO" id="GO:0043190">
    <property type="term" value="C:ATP-binding cassette (ABC) transporter complex"/>
    <property type="evidence" value="ECO:0007669"/>
    <property type="project" value="InterPro"/>
</dbReference>
<dbReference type="PANTHER" id="PTHR35841:SF1">
    <property type="entry name" value="PHOSPHONATES-BINDING PERIPLASMIC PROTEIN"/>
    <property type="match status" value="1"/>
</dbReference>
<accession>A0A8J7Z1G4</accession>
<keyword evidence="5" id="KW-1185">Reference proteome</keyword>
<gene>
    <name evidence="4" type="ORF">GS601_13685</name>
</gene>
<evidence type="ECO:0000256" key="1">
    <source>
        <dbReference type="ARBA" id="ARBA00007162"/>
    </source>
</evidence>
<dbReference type="NCBIfam" id="TIGR04553">
    <property type="entry name" value="ABC_peri_selen"/>
    <property type="match status" value="1"/>
</dbReference>
<dbReference type="SUPFAM" id="SSF53850">
    <property type="entry name" value="Periplasmic binding protein-like II"/>
    <property type="match status" value="1"/>
</dbReference>
<dbReference type="Pfam" id="PF12974">
    <property type="entry name" value="Phosphonate-bd"/>
    <property type="match status" value="1"/>
</dbReference>
<dbReference type="RefSeq" id="WP_162423858.1">
    <property type="nucleotide sequence ID" value="NZ_WVIE01000015.1"/>
</dbReference>